<dbReference type="KEGG" id="vg:40236274"/>
<dbReference type="RefSeq" id="YP_009639479.1">
    <property type="nucleotide sequence ID" value="NC_042351.1"/>
</dbReference>
<protein>
    <submittedName>
        <fullName evidence="1">Uncharacterized protein</fullName>
    </submittedName>
</protein>
<proteinExistence type="predicted"/>
<dbReference type="Proteomes" id="UP000258606">
    <property type="component" value="Segment"/>
</dbReference>
<dbReference type="EMBL" id="MF580959">
    <property type="protein sequence ID" value="AUO79165.1"/>
    <property type="molecule type" value="Genomic_DNA"/>
</dbReference>
<reference evidence="1 2" key="1">
    <citation type="submission" date="2017-07" db="EMBL/GenBank/DDBJ databases">
        <title>Characterization of ecologically diverse viruses infecting co-occurring strains of cosmopolitan hyperhalophilic Bacteroidetes.</title>
        <authorList>
            <person name="Villamor J."/>
            <person name="Ramos-Barbero M.D."/>
            <person name="Gonzalez-Torres P."/>
            <person name="Gabaldon T."/>
            <person name="Rollesso-Mora R."/>
            <person name="Meseguer I."/>
            <person name="Martinez-Garcia M."/>
            <person name="Santos F."/>
            <person name="Anton J."/>
        </authorList>
    </citation>
    <scope>NUCLEOTIDE SEQUENCE [LARGE SCALE GENOMIC DNA]</scope>
</reference>
<dbReference type="GeneID" id="40236274"/>
<organism evidence="1 2">
    <name type="scientific">Salinibacter phage M8CRM-1</name>
    <dbReference type="NCBI Taxonomy" id="2681612"/>
    <lineage>
        <taxon>Viruses</taxon>
        <taxon>Duplodnaviria</taxon>
        <taxon>Heunggongvirae</taxon>
        <taxon>Uroviricota</taxon>
        <taxon>Caudoviricetes</taxon>
        <taxon>Kryptosalinivirus</taxon>
        <taxon>Kryptosalinivirus M8CRM1</taxon>
    </lineage>
</organism>
<sequence length="89" mass="10195">MSNLNDSPVPELEEIEEAIEEMPDEKVEKIREALAEFSGRNLYTFMEMDQRLGFGGDGDIAFAFSTFLYFLNGLDELEETLEEIRALHS</sequence>
<evidence type="ECO:0000313" key="2">
    <source>
        <dbReference type="Proteomes" id="UP000258606"/>
    </source>
</evidence>
<name>A0A2I6UGR0_9CAUD</name>
<keyword evidence="2" id="KW-1185">Reference proteome</keyword>
<evidence type="ECO:0000313" key="1">
    <source>
        <dbReference type="EMBL" id="AUO79165.1"/>
    </source>
</evidence>
<accession>A0A2I6UGR0</accession>